<feature type="transmembrane region" description="Helical" evidence="1">
    <location>
        <begin position="94"/>
        <end position="118"/>
    </location>
</feature>
<evidence type="ECO:0000256" key="1">
    <source>
        <dbReference type="SAM" id="Phobius"/>
    </source>
</evidence>
<dbReference type="EnsemblMetazoa" id="G10511.1">
    <property type="protein sequence ID" value="G10511.1:cds"/>
    <property type="gene ID" value="G10511"/>
</dbReference>
<feature type="transmembrane region" description="Helical" evidence="1">
    <location>
        <begin position="50"/>
        <end position="73"/>
    </location>
</feature>
<proteinExistence type="predicted"/>
<organism evidence="2 3">
    <name type="scientific">Magallana gigas</name>
    <name type="common">Pacific oyster</name>
    <name type="synonym">Crassostrea gigas</name>
    <dbReference type="NCBI Taxonomy" id="29159"/>
    <lineage>
        <taxon>Eukaryota</taxon>
        <taxon>Metazoa</taxon>
        <taxon>Spiralia</taxon>
        <taxon>Lophotrochozoa</taxon>
        <taxon>Mollusca</taxon>
        <taxon>Bivalvia</taxon>
        <taxon>Autobranchia</taxon>
        <taxon>Pteriomorphia</taxon>
        <taxon>Ostreida</taxon>
        <taxon>Ostreoidea</taxon>
        <taxon>Ostreidae</taxon>
        <taxon>Magallana</taxon>
    </lineage>
</organism>
<sequence>MNAENNYTKGGGSTVITRQPMELGTSEFNFGNSNVASILQPDRKENADCAYGFGFLTCFCCNIPVGLLALLLANQASNKFEEKNYDKGVFFRRLSYLFSFFALLLGITTLVLIFTGTIPLL</sequence>
<evidence type="ECO:0008006" key="4">
    <source>
        <dbReference type="Google" id="ProtNLM"/>
    </source>
</evidence>
<protein>
    <recommendedName>
        <fullName evidence="4">Transmembrane protein 233</fullName>
    </recommendedName>
</protein>
<evidence type="ECO:0000313" key="2">
    <source>
        <dbReference type="EnsemblMetazoa" id="G10511.1:cds"/>
    </source>
</evidence>
<accession>A0A8W8HQ00</accession>
<reference evidence="2" key="1">
    <citation type="submission" date="2022-08" db="UniProtKB">
        <authorList>
            <consortium name="EnsemblMetazoa"/>
        </authorList>
    </citation>
    <scope>IDENTIFICATION</scope>
    <source>
        <strain evidence="2">05x7-T-G4-1.051#20</strain>
    </source>
</reference>
<keyword evidence="1" id="KW-1133">Transmembrane helix</keyword>
<keyword evidence="3" id="KW-1185">Reference proteome</keyword>
<keyword evidence="1" id="KW-0472">Membrane</keyword>
<dbReference type="AlphaFoldDB" id="A0A8W8HQ00"/>
<dbReference type="Proteomes" id="UP000005408">
    <property type="component" value="Unassembled WGS sequence"/>
</dbReference>
<keyword evidence="1" id="KW-0812">Transmembrane</keyword>
<name>A0A8W8HQ00_MAGGI</name>
<evidence type="ECO:0000313" key="3">
    <source>
        <dbReference type="Proteomes" id="UP000005408"/>
    </source>
</evidence>